<evidence type="ECO:0000313" key="3">
    <source>
        <dbReference type="Proteomes" id="UP001634394"/>
    </source>
</evidence>
<name>A0ABD3Y1Y6_SINWO</name>
<dbReference type="InterPro" id="IPR035940">
    <property type="entry name" value="CAP_sf"/>
</dbReference>
<feature type="domain" description="SCP" evidence="1">
    <location>
        <begin position="66"/>
        <end position="233"/>
    </location>
</feature>
<keyword evidence="3" id="KW-1185">Reference proteome</keyword>
<gene>
    <name evidence="2" type="ORF">ACJMK2_003481</name>
</gene>
<proteinExistence type="predicted"/>
<dbReference type="SUPFAM" id="SSF55797">
    <property type="entry name" value="PR-1-like"/>
    <property type="match status" value="1"/>
</dbReference>
<sequence>MAAFNAITDFHFVQISTIFMIVYWSGMKLSLSLSMIACDAKYQVIPGHSACLAKSSLASNSGVSSADQTLIVNKHNQYRGQVTPEATDMLKMSWDTYVAAVAQAWADNCNFTHDGGYQRTIPGRYSTGQNLGMATGQPALAWDSVVTMWYNEVNKFVYNSSSNVFSNIGHYTQVIRNGAGQVNTPYTSGPRCQRCGTCTNGLCDCGNADCMNGGTFNLTTCACICRKQTFYVKPHCGLNCTGITQTSTCGKSPYDSAGCAIYSNVPEDCPDTCGFCPAADSTVNGQIVLPGSADDVKVKFTSLIGLLLLASSIQALF</sequence>
<comment type="caution">
    <text evidence="2">The sequence shown here is derived from an EMBL/GenBank/DDBJ whole genome shotgun (WGS) entry which is preliminary data.</text>
</comment>
<dbReference type="PRINTS" id="PR00837">
    <property type="entry name" value="V5TPXLIKE"/>
</dbReference>
<dbReference type="AlphaFoldDB" id="A0ABD3Y1Y6"/>
<dbReference type="PANTHER" id="PTHR10334">
    <property type="entry name" value="CYSTEINE-RICH SECRETORY PROTEIN-RELATED"/>
    <property type="match status" value="1"/>
</dbReference>
<protein>
    <recommendedName>
        <fullName evidence="1">SCP domain-containing protein</fullName>
    </recommendedName>
</protein>
<dbReference type="EMBL" id="JBJQND010000001">
    <property type="protein sequence ID" value="KAL3891218.1"/>
    <property type="molecule type" value="Genomic_DNA"/>
</dbReference>
<evidence type="ECO:0000259" key="1">
    <source>
        <dbReference type="SMART" id="SM00198"/>
    </source>
</evidence>
<organism evidence="2 3">
    <name type="scientific">Sinanodonta woodiana</name>
    <name type="common">Chinese pond mussel</name>
    <name type="synonym">Anodonta woodiana</name>
    <dbReference type="NCBI Taxonomy" id="1069815"/>
    <lineage>
        <taxon>Eukaryota</taxon>
        <taxon>Metazoa</taxon>
        <taxon>Spiralia</taxon>
        <taxon>Lophotrochozoa</taxon>
        <taxon>Mollusca</taxon>
        <taxon>Bivalvia</taxon>
        <taxon>Autobranchia</taxon>
        <taxon>Heteroconchia</taxon>
        <taxon>Palaeoheterodonta</taxon>
        <taxon>Unionida</taxon>
        <taxon>Unionoidea</taxon>
        <taxon>Unionidae</taxon>
        <taxon>Unioninae</taxon>
        <taxon>Sinanodonta</taxon>
    </lineage>
</organism>
<dbReference type="InterPro" id="IPR014044">
    <property type="entry name" value="CAP_dom"/>
</dbReference>
<dbReference type="Proteomes" id="UP001634394">
    <property type="component" value="Unassembled WGS sequence"/>
</dbReference>
<reference evidence="2 3" key="1">
    <citation type="submission" date="2024-11" db="EMBL/GenBank/DDBJ databases">
        <title>Chromosome-level genome assembly of the freshwater bivalve Anodonta woodiana.</title>
        <authorList>
            <person name="Chen X."/>
        </authorList>
    </citation>
    <scope>NUCLEOTIDE SEQUENCE [LARGE SCALE GENOMIC DNA]</scope>
    <source>
        <strain evidence="2">MN2024</strain>
        <tissue evidence="2">Gills</tissue>
    </source>
</reference>
<dbReference type="SMART" id="SM00198">
    <property type="entry name" value="SCP"/>
    <property type="match status" value="1"/>
</dbReference>
<dbReference type="InterPro" id="IPR001283">
    <property type="entry name" value="CRISP-related"/>
</dbReference>
<accession>A0ABD3Y1Y6</accession>
<dbReference type="Pfam" id="PF00188">
    <property type="entry name" value="CAP"/>
    <property type="match status" value="1"/>
</dbReference>
<dbReference type="Gene3D" id="3.40.33.10">
    <property type="entry name" value="CAP"/>
    <property type="match status" value="1"/>
</dbReference>
<evidence type="ECO:0000313" key="2">
    <source>
        <dbReference type="EMBL" id="KAL3891218.1"/>
    </source>
</evidence>